<keyword evidence="3" id="KW-1185">Reference proteome</keyword>
<evidence type="ECO:0000256" key="1">
    <source>
        <dbReference type="SAM" id="MobiDB-lite"/>
    </source>
</evidence>
<dbReference type="AlphaFoldDB" id="A0AAE1YHP9"/>
<reference evidence="2" key="2">
    <citation type="journal article" date="2024" name="Plant">
        <title>Genomic evolution and insights into agronomic trait innovations of Sesamum species.</title>
        <authorList>
            <person name="Miao H."/>
            <person name="Wang L."/>
            <person name="Qu L."/>
            <person name="Liu H."/>
            <person name="Sun Y."/>
            <person name="Le M."/>
            <person name="Wang Q."/>
            <person name="Wei S."/>
            <person name="Zheng Y."/>
            <person name="Lin W."/>
            <person name="Duan Y."/>
            <person name="Cao H."/>
            <person name="Xiong S."/>
            <person name="Wang X."/>
            <person name="Wei L."/>
            <person name="Li C."/>
            <person name="Ma Q."/>
            <person name="Ju M."/>
            <person name="Zhao R."/>
            <person name="Li G."/>
            <person name="Mu C."/>
            <person name="Tian Q."/>
            <person name="Mei H."/>
            <person name="Zhang T."/>
            <person name="Gao T."/>
            <person name="Zhang H."/>
        </authorList>
    </citation>
    <scope>NUCLEOTIDE SEQUENCE</scope>
    <source>
        <strain evidence="2">3651</strain>
    </source>
</reference>
<comment type="caution">
    <text evidence="2">The sequence shown here is derived from an EMBL/GenBank/DDBJ whole genome shotgun (WGS) entry which is preliminary data.</text>
</comment>
<evidence type="ECO:0000313" key="3">
    <source>
        <dbReference type="Proteomes" id="UP001293254"/>
    </source>
</evidence>
<protein>
    <submittedName>
        <fullName evidence="2">Uncharacterized protein</fullName>
    </submittedName>
</protein>
<accession>A0AAE1YHP9</accession>
<proteinExistence type="predicted"/>
<organism evidence="2 3">
    <name type="scientific">Sesamum alatum</name>
    <dbReference type="NCBI Taxonomy" id="300844"/>
    <lineage>
        <taxon>Eukaryota</taxon>
        <taxon>Viridiplantae</taxon>
        <taxon>Streptophyta</taxon>
        <taxon>Embryophyta</taxon>
        <taxon>Tracheophyta</taxon>
        <taxon>Spermatophyta</taxon>
        <taxon>Magnoliopsida</taxon>
        <taxon>eudicotyledons</taxon>
        <taxon>Gunneridae</taxon>
        <taxon>Pentapetalae</taxon>
        <taxon>asterids</taxon>
        <taxon>lamiids</taxon>
        <taxon>Lamiales</taxon>
        <taxon>Pedaliaceae</taxon>
        <taxon>Sesamum</taxon>
    </lineage>
</organism>
<reference evidence="2" key="1">
    <citation type="submission" date="2020-06" db="EMBL/GenBank/DDBJ databases">
        <authorList>
            <person name="Li T."/>
            <person name="Hu X."/>
            <person name="Zhang T."/>
            <person name="Song X."/>
            <person name="Zhang H."/>
            <person name="Dai N."/>
            <person name="Sheng W."/>
            <person name="Hou X."/>
            <person name="Wei L."/>
        </authorList>
    </citation>
    <scope>NUCLEOTIDE SEQUENCE</scope>
    <source>
        <strain evidence="2">3651</strain>
        <tissue evidence="2">Leaf</tissue>
    </source>
</reference>
<sequence length="129" mass="14599">MDSPDPIYCIADRTSLISLSEEDEYTPKNLNPDPHYPIIAKILWEKPINSNALKSTLTKSWGIPPHTHTNQLDKNTVAFLLDKEVDRTRILRNKPLVIPRKSYCPETMAPRGSPRQRGPHNISDLGTSV</sequence>
<dbReference type="Proteomes" id="UP001293254">
    <property type="component" value="Unassembled WGS sequence"/>
</dbReference>
<feature type="region of interest" description="Disordered" evidence="1">
    <location>
        <begin position="103"/>
        <end position="129"/>
    </location>
</feature>
<dbReference type="EMBL" id="JACGWO010000004">
    <property type="protein sequence ID" value="KAK4430253.1"/>
    <property type="molecule type" value="Genomic_DNA"/>
</dbReference>
<evidence type="ECO:0000313" key="2">
    <source>
        <dbReference type="EMBL" id="KAK4430253.1"/>
    </source>
</evidence>
<name>A0AAE1YHP9_9LAMI</name>
<gene>
    <name evidence="2" type="ORF">Salat_1326000</name>
</gene>